<dbReference type="InterPro" id="IPR025665">
    <property type="entry name" value="Beta-barrel_OMP_2"/>
</dbReference>
<dbReference type="EMBL" id="CP060202">
    <property type="protein sequence ID" value="QNH60615.1"/>
    <property type="molecule type" value="Genomic_DNA"/>
</dbReference>
<dbReference type="RefSeq" id="WP_185886420.1">
    <property type="nucleotide sequence ID" value="NZ_CP060202.1"/>
</dbReference>
<name>A0A7G7W2M2_9BACT</name>
<dbReference type="Pfam" id="PF13568">
    <property type="entry name" value="OMP_b-brl_2"/>
    <property type="match status" value="1"/>
</dbReference>
<feature type="domain" description="Outer membrane protein beta-barrel" evidence="1">
    <location>
        <begin position="71"/>
        <end position="246"/>
    </location>
</feature>
<reference evidence="2 3" key="1">
    <citation type="submission" date="2020-08" db="EMBL/GenBank/DDBJ databases">
        <title>Hymenobacter sp. S2-20-2 genome sequencing.</title>
        <authorList>
            <person name="Jin L."/>
        </authorList>
    </citation>
    <scope>NUCLEOTIDE SEQUENCE [LARGE SCALE GENOMIC DNA]</scope>
    <source>
        <strain evidence="2 3">S2-20-2</strain>
    </source>
</reference>
<protein>
    <submittedName>
        <fullName evidence="2">PorT family protein</fullName>
    </submittedName>
</protein>
<dbReference type="KEGG" id="hsk:H4317_10425"/>
<keyword evidence="3" id="KW-1185">Reference proteome</keyword>
<organism evidence="2 3">
    <name type="scientific">Hymenobacter sediminicola</name>
    <dbReference type="NCBI Taxonomy" id="2761579"/>
    <lineage>
        <taxon>Bacteria</taxon>
        <taxon>Pseudomonadati</taxon>
        <taxon>Bacteroidota</taxon>
        <taxon>Cytophagia</taxon>
        <taxon>Cytophagales</taxon>
        <taxon>Hymenobacteraceae</taxon>
        <taxon>Hymenobacter</taxon>
    </lineage>
</organism>
<gene>
    <name evidence="2" type="ORF">H4317_10425</name>
</gene>
<evidence type="ECO:0000313" key="3">
    <source>
        <dbReference type="Proteomes" id="UP000515489"/>
    </source>
</evidence>
<accession>A0A7G7W2M2</accession>
<sequence length="274" mass="30499">MATPHVRHKLHLHRAQIGRFALLGLLALAVPLSTVAQKKSRASASRGKGGKVKSITVENLPGYDDKWFHPGFYIAPHFSRYKLEQSPAYITNQGTNRGVTANAISSPGFAVGFVGDARLGDYFNLRFAPGVSFITRQIEFKPAGYAPDPTNEDDPAEITTQEVGATQVDFPVLLKFHSERRRNTRVYVVGGLKPSVSVGNRRKDPLKNQLTTARSDMAIEYGVGLDLFYPFFKFAPELRFSHGLSNQYQPEDNVYSRSLQSLKSNTVTLYLTFE</sequence>
<evidence type="ECO:0000259" key="1">
    <source>
        <dbReference type="Pfam" id="PF13568"/>
    </source>
</evidence>
<proteinExistence type="predicted"/>
<dbReference type="Proteomes" id="UP000515489">
    <property type="component" value="Chromosome"/>
</dbReference>
<dbReference type="AlphaFoldDB" id="A0A7G7W2M2"/>
<evidence type="ECO:0000313" key="2">
    <source>
        <dbReference type="EMBL" id="QNH60615.1"/>
    </source>
</evidence>